<evidence type="ECO:0000313" key="3">
    <source>
        <dbReference type="Proteomes" id="UP000078476"/>
    </source>
</evidence>
<feature type="region of interest" description="Disordered" evidence="1">
    <location>
        <begin position="131"/>
        <end position="163"/>
    </location>
</feature>
<dbReference type="OrthoDB" id="6402776at2"/>
<gene>
    <name evidence="2" type="ORF">A1359_19035</name>
</gene>
<dbReference type="EMBL" id="LUUI01000005">
    <property type="protein sequence ID" value="OAI21754.1"/>
    <property type="molecule type" value="Genomic_DNA"/>
</dbReference>
<dbReference type="RefSeq" id="WP_066976267.1">
    <property type="nucleotide sequence ID" value="NZ_LUUI01000005.1"/>
</dbReference>
<dbReference type="InterPro" id="IPR021960">
    <property type="entry name" value="DUF3577"/>
</dbReference>
<protein>
    <recommendedName>
        <fullName evidence="4">DUF3577 domain-containing protein</fullName>
    </recommendedName>
</protein>
<feature type="compositionally biased region" description="Polar residues" evidence="1">
    <location>
        <begin position="138"/>
        <end position="163"/>
    </location>
</feature>
<sequence length="163" mass="18107">MTTTPQTKYFDLHIHGIGYVNRIREVSVKRGENFWACDIAALHGAEDDVQYTRFDCRVSGSEAGKLIKRMHKACQEEKKILIGFKLGDLYTDTFTYESGTKQGETGVSLKARLLFVYWIKVDGVSVYTAPPKTEVGNDVQSETQPLTDPNLTGSGDSTQAAVH</sequence>
<evidence type="ECO:0000313" key="2">
    <source>
        <dbReference type="EMBL" id="OAI21754.1"/>
    </source>
</evidence>
<comment type="caution">
    <text evidence="2">The sequence shown here is derived from an EMBL/GenBank/DDBJ whole genome shotgun (WGS) entry which is preliminary data.</text>
</comment>
<evidence type="ECO:0008006" key="4">
    <source>
        <dbReference type="Google" id="ProtNLM"/>
    </source>
</evidence>
<dbReference type="AlphaFoldDB" id="A0A177NVV4"/>
<organism evidence="2 3">
    <name type="scientific">Methylomonas lenta</name>
    <dbReference type="NCBI Taxonomy" id="980561"/>
    <lineage>
        <taxon>Bacteria</taxon>
        <taxon>Pseudomonadati</taxon>
        <taxon>Pseudomonadota</taxon>
        <taxon>Gammaproteobacteria</taxon>
        <taxon>Methylococcales</taxon>
        <taxon>Methylococcaceae</taxon>
        <taxon>Methylomonas</taxon>
    </lineage>
</organism>
<accession>A0A177NVV4</accession>
<keyword evidence="3" id="KW-1185">Reference proteome</keyword>
<evidence type="ECO:0000256" key="1">
    <source>
        <dbReference type="SAM" id="MobiDB-lite"/>
    </source>
</evidence>
<dbReference type="Pfam" id="PF12101">
    <property type="entry name" value="DUF3577"/>
    <property type="match status" value="1"/>
</dbReference>
<proteinExistence type="predicted"/>
<dbReference type="STRING" id="980561.A1359_19035"/>
<dbReference type="NCBIfam" id="NF040584">
    <property type="entry name" value="STY4534_fam"/>
    <property type="match status" value="1"/>
</dbReference>
<dbReference type="Proteomes" id="UP000078476">
    <property type="component" value="Unassembled WGS sequence"/>
</dbReference>
<reference evidence="2 3" key="1">
    <citation type="submission" date="2016-03" db="EMBL/GenBank/DDBJ databases">
        <authorList>
            <person name="Ploux O."/>
        </authorList>
    </citation>
    <scope>NUCLEOTIDE SEQUENCE [LARGE SCALE GENOMIC DNA]</scope>
    <source>
        <strain evidence="2 3">R-45370</strain>
    </source>
</reference>
<name>A0A177NVV4_9GAMM</name>